<keyword evidence="6" id="KW-1185">Reference proteome</keyword>
<keyword evidence="3 5" id="KW-0067">ATP-binding</keyword>
<comment type="caution">
    <text evidence="5">The sequence shown here is derived from an EMBL/GenBank/DDBJ whole genome shotgun (WGS) entry which is preliminary data.</text>
</comment>
<evidence type="ECO:0000313" key="5">
    <source>
        <dbReference type="EMBL" id="MDN7024402.1"/>
    </source>
</evidence>
<dbReference type="InterPro" id="IPR027417">
    <property type="entry name" value="P-loop_NTPase"/>
</dbReference>
<accession>A0ABT8M8Z3</accession>
<evidence type="ECO:0000256" key="1">
    <source>
        <dbReference type="ARBA" id="ARBA00022448"/>
    </source>
</evidence>
<dbReference type="Gene3D" id="3.40.50.300">
    <property type="entry name" value="P-loop containing nucleotide triphosphate hydrolases"/>
    <property type="match status" value="1"/>
</dbReference>
<evidence type="ECO:0000256" key="3">
    <source>
        <dbReference type="ARBA" id="ARBA00022840"/>
    </source>
</evidence>
<dbReference type="Proteomes" id="UP001168338">
    <property type="component" value="Unassembled WGS sequence"/>
</dbReference>
<dbReference type="InterPro" id="IPR003439">
    <property type="entry name" value="ABC_transporter-like_ATP-bd"/>
</dbReference>
<dbReference type="GO" id="GO:0005524">
    <property type="term" value="F:ATP binding"/>
    <property type="evidence" value="ECO:0007669"/>
    <property type="project" value="UniProtKB-KW"/>
</dbReference>
<dbReference type="SMART" id="SM00382">
    <property type="entry name" value="AAA"/>
    <property type="match status" value="1"/>
</dbReference>
<dbReference type="PROSITE" id="PS00211">
    <property type="entry name" value="ABC_TRANSPORTER_1"/>
    <property type="match status" value="1"/>
</dbReference>
<dbReference type="EMBL" id="VCYH01000003">
    <property type="protein sequence ID" value="MDN7024402.1"/>
    <property type="molecule type" value="Genomic_DNA"/>
</dbReference>
<dbReference type="InterPro" id="IPR003593">
    <property type="entry name" value="AAA+_ATPase"/>
</dbReference>
<evidence type="ECO:0000259" key="4">
    <source>
        <dbReference type="PROSITE" id="PS50893"/>
    </source>
</evidence>
<organism evidence="5 6">
    <name type="scientific">Methanoculleus frigidifontis</name>
    <dbReference type="NCBI Taxonomy" id="2584085"/>
    <lineage>
        <taxon>Archaea</taxon>
        <taxon>Methanobacteriati</taxon>
        <taxon>Methanobacteriota</taxon>
        <taxon>Stenosarchaea group</taxon>
        <taxon>Methanomicrobia</taxon>
        <taxon>Methanomicrobiales</taxon>
        <taxon>Methanomicrobiaceae</taxon>
        <taxon>Methanoculleus</taxon>
    </lineage>
</organism>
<keyword evidence="2" id="KW-0547">Nucleotide-binding</keyword>
<evidence type="ECO:0000313" key="6">
    <source>
        <dbReference type="Proteomes" id="UP001168338"/>
    </source>
</evidence>
<protein>
    <submittedName>
        <fullName evidence="5">Energy-coupling factor ABC transporter ATP-binding protein</fullName>
    </submittedName>
</protein>
<keyword evidence="1" id="KW-0813">Transport</keyword>
<dbReference type="Pfam" id="PF00005">
    <property type="entry name" value="ABC_tran"/>
    <property type="match status" value="1"/>
</dbReference>
<reference evidence="5" key="1">
    <citation type="submission" date="2019-05" db="EMBL/GenBank/DDBJ databases">
        <title>Methanoculleus sp. FWC-SCC1, a methanogenic archaeon isolated from deep marine cold seep.</title>
        <authorList>
            <person name="Chen Y.-W."/>
            <person name="Chen S.-C."/>
            <person name="Teng N.-H."/>
            <person name="Lai M.-C."/>
        </authorList>
    </citation>
    <scope>NUCLEOTIDE SEQUENCE</scope>
    <source>
        <strain evidence="5">FWC-SCC1</strain>
    </source>
</reference>
<evidence type="ECO:0000256" key="2">
    <source>
        <dbReference type="ARBA" id="ARBA00022741"/>
    </source>
</evidence>
<gene>
    <name evidence="5" type="ORF">FGU65_05790</name>
</gene>
<dbReference type="RefSeq" id="WP_301663507.1">
    <property type="nucleotide sequence ID" value="NZ_VCYH01000003.1"/>
</dbReference>
<dbReference type="InterPro" id="IPR017871">
    <property type="entry name" value="ABC_transporter-like_CS"/>
</dbReference>
<feature type="domain" description="ABC transporter" evidence="4">
    <location>
        <begin position="3"/>
        <end position="219"/>
    </location>
</feature>
<dbReference type="PROSITE" id="PS50893">
    <property type="entry name" value="ABC_TRANSPORTER_2"/>
    <property type="match status" value="1"/>
</dbReference>
<dbReference type="PANTHER" id="PTHR43553">
    <property type="entry name" value="HEAVY METAL TRANSPORTER"/>
    <property type="match status" value="1"/>
</dbReference>
<dbReference type="InterPro" id="IPR050095">
    <property type="entry name" value="ECF_ABC_transporter_ATP-bd"/>
</dbReference>
<name>A0ABT8M8Z3_9EURY</name>
<proteinExistence type="predicted"/>
<dbReference type="SUPFAM" id="SSF52540">
    <property type="entry name" value="P-loop containing nucleoside triphosphate hydrolases"/>
    <property type="match status" value="1"/>
</dbReference>
<sequence>MRILLNQVHHRLLDIPVLRTDARIVAVIGPNGSGKTTLLELLAGMEEPEAGEVTLADRLPAKMRVGWVGEFPDRTMLFSRVHDEIASPLRFGHAPCRDIDAKVHEIAALLGIAHLLPKATETLSGGEKVLVAFAAALAPGPEILILDEVDTHLDEAAADRVTRALRSRPETTVVLCTQNMDAAAEADHLLYLEGGRVLLSGTPKEVFAELKATCFYPTLWRMEGC</sequence>